<feature type="domain" description="Metallo-beta-lactamase" evidence="7">
    <location>
        <begin position="568"/>
        <end position="767"/>
    </location>
</feature>
<dbReference type="Gene3D" id="3.60.15.10">
    <property type="entry name" value="Ribonuclease Z/Hydroxyacylglutathione hydrolase-like"/>
    <property type="match status" value="1"/>
</dbReference>
<dbReference type="NCBIfam" id="TIGR00360">
    <property type="entry name" value="ComEC_N-term"/>
    <property type="match status" value="1"/>
</dbReference>
<keyword evidence="5 6" id="KW-0472">Membrane</keyword>
<gene>
    <name evidence="8" type="ORF">SE16_09090</name>
</gene>
<feature type="transmembrane region" description="Helical" evidence="6">
    <location>
        <begin position="463"/>
        <end position="481"/>
    </location>
</feature>
<dbReference type="InterPro" id="IPR001279">
    <property type="entry name" value="Metallo-B-lactamas"/>
</dbReference>
<evidence type="ECO:0000256" key="6">
    <source>
        <dbReference type="SAM" id="Phobius"/>
    </source>
</evidence>
<sequence length="813" mass="88583">MTSLPPLTAVVVAWLLGIVAAAHLRLPVWAWGALALVALLGAGAYRRHAWRRIHPADIVFRVHPLHDTRLLALLLLAAWAGGGARTAWATPTFDSAALARYNDLGARVGVEGWVAAYPERDGTRQRLRLRAEAITLPDGRRAPVQGDFIVSLGRYPAYHYGDRLLVRGLLETPPTFDDFDYRAYLARKGVYSLMRRASATLLEEGRGRLFYRLLYALRDRASATLNAITPEPHAALLNGILLGIESGIPDDLMEAFNRTGTTHIIVISGFNISIIAGLFLALGKRLVGERRATWLAVGGVALYALLVGADAAVSRAALMGILYVVALHMGRRSLALNSLAASALVMTLLNPFTLYDLGFQLSALATLALILFVPTLTAWVEARLAWLGARRATVMALLNDALIVTFAAQLLTTPLIVSVFGRLSIVSLLTNLLILPVQSWVMLGGGAALLAGLVWLPLGRALAWIPWLGLTWTFAMVEWTARLPLASVDVGRFGTRSLLGYYVGLALAWGYATQPTWRERARTLWHTSIARRQTVGLAALVVFATLPWLAAQHAPDGRLHLYALDVGQGDALLIITPDGKQLLVDGGNDPQLLLARVGRRLPPWDRTLDALILTHADADHLGGLPGLLERYDVAMVIHPGLADTTALWDAWETALAQEQTRLVEARRGQRLMLGDGVRLDVLGPPRPYVQSERVENDNSVVVRLRYGAFCALLTGDIEAPAEAELVRSGMLTPCAVLKVAHHGSASSTTRPFLDAVRPRFALLSVGADNRYGHPNDAVLDRLQQAGVRVWRTDQDGTLHLATDGRTLWFEAER</sequence>
<organism evidence="8 9">
    <name type="scientific">Ardenticatena maritima</name>
    <dbReference type="NCBI Taxonomy" id="872965"/>
    <lineage>
        <taxon>Bacteria</taxon>
        <taxon>Bacillati</taxon>
        <taxon>Chloroflexota</taxon>
        <taxon>Ardenticatenia</taxon>
        <taxon>Ardenticatenales</taxon>
        <taxon>Ardenticatenaceae</taxon>
        <taxon>Ardenticatena</taxon>
    </lineage>
</organism>
<evidence type="ECO:0000256" key="4">
    <source>
        <dbReference type="ARBA" id="ARBA00022989"/>
    </source>
</evidence>
<dbReference type="SUPFAM" id="SSF56281">
    <property type="entry name" value="Metallo-hydrolase/oxidoreductase"/>
    <property type="match status" value="1"/>
</dbReference>
<feature type="transmembrane region" description="Helical" evidence="6">
    <location>
        <begin position="493"/>
        <end position="513"/>
    </location>
</feature>
<dbReference type="PANTHER" id="PTHR30619">
    <property type="entry name" value="DNA INTERNALIZATION/COMPETENCE PROTEIN COMEC/REC2"/>
    <property type="match status" value="1"/>
</dbReference>
<comment type="subcellular location">
    <subcellularLocation>
        <location evidence="1">Cell membrane</location>
        <topology evidence="1">Multi-pass membrane protein</topology>
    </subcellularLocation>
</comment>
<dbReference type="PANTHER" id="PTHR30619:SF1">
    <property type="entry name" value="RECOMBINATION PROTEIN 2"/>
    <property type="match status" value="1"/>
</dbReference>
<feature type="transmembrane region" description="Helical" evidence="6">
    <location>
        <begin position="294"/>
        <end position="313"/>
    </location>
</feature>
<dbReference type="InterPro" id="IPR052159">
    <property type="entry name" value="Competence_DNA_uptake"/>
</dbReference>
<dbReference type="SMART" id="SM00849">
    <property type="entry name" value="Lactamase_B"/>
    <property type="match status" value="1"/>
</dbReference>
<comment type="caution">
    <text evidence="8">The sequence shown here is derived from an EMBL/GenBank/DDBJ whole genome shotgun (WGS) entry which is preliminary data.</text>
</comment>
<evidence type="ECO:0000256" key="2">
    <source>
        <dbReference type="ARBA" id="ARBA00022475"/>
    </source>
</evidence>
<dbReference type="InterPro" id="IPR036866">
    <property type="entry name" value="RibonucZ/Hydroxyglut_hydro"/>
</dbReference>
<dbReference type="InterPro" id="IPR025405">
    <property type="entry name" value="DUF4131"/>
</dbReference>
<dbReference type="GO" id="GO:0030420">
    <property type="term" value="P:establishment of competence for transformation"/>
    <property type="evidence" value="ECO:0007669"/>
    <property type="project" value="InterPro"/>
</dbReference>
<keyword evidence="3 6" id="KW-0812">Transmembrane</keyword>
<reference evidence="8 9" key="1">
    <citation type="submission" date="2015-07" db="EMBL/GenBank/DDBJ databases">
        <title>Whole genome sequence of Ardenticatena maritima DSM 23922.</title>
        <authorList>
            <person name="Hemp J."/>
            <person name="Ward L.M."/>
            <person name="Pace L.A."/>
            <person name="Fischer W.W."/>
        </authorList>
    </citation>
    <scope>NUCLEOTIDE SEQUENCE [LARGE SCALE GENOMIC DNA]</scope>
    <source>
        <strain evidence="8 9">110S</strain>
    </source>
</reference>
<dbReference type="EMBL" id="LGKN01000005">
    <property type="protein sequence ID" value="KPL87734.1"/>
    <property type="molecule type" value="Genomic_DNA"/>
</dbReference>
<evidence type="ECO:0000313" key="8">
    <source>
        <dbReference type="EMBL" id="KPL87734.1"/>
    </source>
</evidence>
<name>A0A0P6XTF4_9CHLR</name>
<keyword evidence="4 6" id="KW-1133">Transmembrane helix</keyword>
<dbReference type="RefSeq" id="WP_060687499.1">
    <property type="nucleotide sequence ID" value="NZ_LGKN01000005.1"/>
</dbReference>
<accession>A0A0P6XTF4</accession>
<feature type="transmembrane region" description="Helical" evidence="6">
    <location>
        <begin position="437"/>
        <end position="456"/>
    </location>
</feature>
<feature type="transmembrane region" description="Helical" evidence="6">
    <location>
        <begin position="401"/>
        <end position="425"/>
    </location>
</feature>
<dbReference type="CDD" id="cd07731">
    <property type="entry name" value="ComA-like_MBL-fold"/>
    <property type="match status" value="1"/>
</dbReference>
<dbReference type="InterPro" id="IPR004797">
    <property type="entry name" value="Competence_ComEC/Rec2"/>
</dbReference>
<dbReference type="GO" id="GO:0005886">
    <property type="term" value="C:plasma membrane"/>
    <property type="evidence" value="ECO:0007669"/>
    <property type="project" value="UniProtKB-SubCell"/>
</dbReference>
<feature type="transmembrane region" description="Helical" evidence="6">
    <location>
        <begin position="361"/>
        <end position="380"/>
    </location>
</feature>
<evidence type="ECO:0000259" key="7">
    <source>
        <dbReference type="SMART" id="SM00849"/>
    </source>
</evidence>
<dbReference type="Pfam" id="PF00753">
    <property type="entry name" value="Lactamase_B"/>
    <property type="match status" value="1"/>
</dbReference>
<dbReference type="InterPro" id="IPR035681">
    <property type="entry name" value="ComA-like_MBL"/>
</dbReference>
<proteinExistence type="predicted"/>
<dbReference type="Pfam" id="PF03772">
    <property type="entry name" value="Competence"/>
    <property type="match status" value="1"/>
</dbReference>
<keyword evidence="2" id="KW-1003">Cell membrane</keyword>
<dbReference type="NCBIfam" id="TIGR00361">
    <property type="entry name" value="ComEC_Rec2"/>
    <property type="match status" value="1"/>
</dbReference>
<dbReference type="AlphaFoldDB" id="A0A0P6XTF4"/>
<dbReference type="Pfam" id="PF13567">
    <property type="entry name" value="DUF4131"/>
    <property type="match status" value="1"/>
</dbReference>
<feature type="transmembrane region" description="Helical" evidence="6">
    <location>
        <begin position="534"/>
        <end position="551"/>
    </location>
</feature>
<dbReference type="InterPro" id="IPR004477">
    <property type="entry name" value="ComEC_N"/>
</dbReference>
<feature type="transmembrane region" description="Helical" evidence="6">
    <location>
        <begin position="28"/>
        <end position="45"/>
    </location>
</feature>
<protein>
    <recommendedName>
        <fullName evidence="7">Metallo-beta-lactamase domain-containing protein</fullName>
    </recommendedName>
</protein>
<evidence type="ECO:0000256" key="3">
    <source>
        <dbReference type="ARBA" id="ARBA00022692"/>
    </source>
</evidence>
<evidence type="ECO:0000313" key="9">
    <source>
        <dbReference type="Proteomes" id="UP000050502"/>
    </source>
</evidence>
<feature type="transmembrane region" description="Helical" evidence="6">
    <location>
        <begin position="263"/>
        <end position="282"/>
    </location>
</feature>
<evidence type="ECO:0000256" key="1">
    <source>
        <dbReference type="ARBA" id="ARBA00004651"/>
    </source>
</evidence>
<dbReference type="Proteomes" id="UP000050502">
    <property type="component" value="Unassembled WGS sequence"/>
</dbReference>
<evidence type="ECO:0000256" key="5">
    <source>
        <dbReference type="ARBA" id="ARBA00023136"/>
    </source>
</evidence>
<feature type="transmembrane region" description="Helical" evidence="6">
    <location>
        <begin position="7"/>
        <end position="22"/>
    </location>
</feature>
<feature type="transmembrane region" description="Helical" evidence="6">
    <location>
        <begin position="334"/>
        <end position="355"/>
    </location>
</feature>